<keyword evidence="2" id="KW-1185">Reference proteome</keyword>
<dbReference type="RefSeq" id="WP_253053694.1">
    <property type="nucleotide sequence ID" value="NZ_JAMXWN010000005.1"/>
</dbReference>
<dbReference type="EMBL" id="JBHSTQ010000001">
    <property type="protein sequence ID" value="MFC6385147.1"/>
    <property type="molecule type" value="Genomic_DNA"/>
</dbReference>
<name>A0ABW1W9F1_9BACL</name>
<proteinExistence type="predicted"/>
<reference evidence="2" key="1">
    <citation type="journal article" date="2019" name="Int. J. Syst. Evol. Microbiol.">
        <title>The Global Catalogue of Microorganisms (GCM) 10K type strain sequencing project: providing services to taxonomists for standard genome sequencing and annotation.</title>
        <authorList>
            <consortium name="The Broad Institute Genomics Platform"/>
            <consortium name="The Broad Institute Genome Sequencing Center for Infectious Disease"/>
            <person name="Wu L."/>
            <person name="Ma J."/>
        </authorList>
    </citation>
    <scope>NUCLEOTIDE SEQUENCE [LARGE SCALE GENOMIC DNA]</scope>
    <source>
        <strain evidence="2">CCUG 42001</strain>
    </source>
</reference>
<sequence>MSNVIKNDAINRAIEKTKAEIHASDESKDSTSPSYYKHGGIETWDYIIAKGLNYLEGNIVKYVTRWHDKNGVEDLKKARVYLDKLIEEAEKK</sequence>
<dbReference type="InterPro" id="IPR021739">
    <property type="entry name" value="SaV-like"/>
</dbReference>
<protein>
    <submittedName>
        <fullName evidence="1">DUF3310 domain-containing protein</fullName>
    </submittedName>
</protein>
<comment type="caution">
    <text evidence="1">The sequence shown here is derived from an EMBL/GenBank/DDBJ whole genome shotgun (WGS) entry which is preliminary data.</text>
</comment>
<evidence type="ECO:0000313" key="1">
    <source>
        <dbReference type="EMBL" id="MFC6385147.1"/>
    </source>
</evidence>
<gene>
    <name evidence="1" type="ORF">ACFP7A_00910</name>
</gene>
<evidence type="ECO:0000313" key="2">
    <source>
        <dbReference type="Proteomes" id="UP001596267"/>
    </source>
</evidence>
<organism evidence="1 2">
    <name type="scientific">Sporolactobacillus kofuensis</name>
    <dbReference type="NCBI Taxonomy" id="269672"/>
    <lineage>
        <taxon>Bacteria</taxon>
        <taxon>Bacillati</taxon>
        <taxon>Bacillota</taxon>
        <taxon>Bacilli</taxon>
        <taxon>Bacillales</taxon>
        <taxon>Sporolactobacillaceae</taxon>
        <taxon>Sporolactobacillus</taxon>
    </lineage>
</organism>
<dbReference type="Pfam" id="PF11753">
    <property type="entry name" value="DUF3310"/>
    <property type="match status" value="1"/>
</dbReference>
<accession>A0ABW1W9F1</accession>
<dbReference type="Proteomes" id="UP001596267">
    <property type="component" value="Unassembled WGS sequence"/>
</dbReference>